<accession>A0A812KKK7</accession>
<name>A0A812KKK7_9DINO</name>
<feature type="region of interest" description="Disordered" evidence="1">
    <location>
        <begin position="29"/>
        <end position="51"/>
    </location>
</feature>
<sequence>VKRRGDDAPRRRSAGVMMLMMSALPPGLGPFQVKRKGDDADDVGPLPADWDDVSPPPALCLRLEPF</sequence>
<comment type="caution">
    <text evidence="2">The sequence shown here is derived from an EMBL/GenBank/DDBJ whole genome shotgun (WGS) entry which is preliminary data.</text>
</comment>
<gene>
    <name evidence="2" type="ORF">SNAT2548_LOCUS8709</name>
</gene>
<dbReference type="EMBL" id="CAJNDS010000655">
    <property type="protein sequence ID" value="CAE7225644.1"/>
    <property type="molecule type" value="Genomic_DNA"/>
</dbReference>
<evidence type="ECO:0000313" key="3">
    <source>
        <dbReference type="Proteomes" id="UP000604046"/>
    </source>
</evidence>
<dbReference type="AlphaFoldDB" id="A0A812KKK7"/>
<proteinExistence type="predicted"/>
<evidence type="ECO:0000256" key="1">
    <source>
        <dbReference type="SAM" id="MobiDB-lite"/>
    </source>
</evidence>
<feature type="non-terminal residue" evidence="2">
    <location>
        <position position="1"/>
    </location>
</feature>
<evidence type="ECO:0000313" key="2">
    <source>
        <dbReference type="EMBL" id="CAE7225644.1"/>
    </source>
</evidence>
<dbReference type="Proteomes" id="UP000604046">
    <property type="component" value="Unassembled WGS sequence"/>
</dbReference>
<protein>
    <submittedName>
        <fullName evidence="2">Uncharacterized protein</fullName>
    </submittedName>
</protein>
<reference evidence="2" key="1">
    <citation type="submission" date="2021-02" db="EMBL/GenBank/DDBJ databases">
        <authorList>
            <person name="Dougan E. K."/>
            <person name="Rhodes N."/>
            <person name="Thang M."/>
            <person name="Chan C."/>
        </authorList>
    </citation>
    <scope>NUCLEOTIDE SEQUENCE</scope>
</reference>
<keyword evidence="3" id="KW-1185">Reference proteome</keyword>
<organism evidence="2 3">
    <name type="scientific">Symbiodinium natans</name>
    <dbReference type="NCBI Taxonomy" id="878477"/>
    <lineage>
        <taxon>Eukaryota</taxon>
        <taxon>Sar</taxon>
        <taxon>Alveolata</taxon>
        <taxon>Dinophyceae</taxon>
        <taxon>Suessiales</taxon>
        <taxon>Symbiodiniaceae</taxon>
        <taxon>Symbiodinium</taxon>
    </lineage>
</organism>